<keyword evidence="4" id="KW-0732">Signal</keyword>
<keyword evidence="8" id="KW-0998">Cell outer membrane</keyword>
<evidence type="ECO:0000259" key="9">
    <source>
        <dbReference type="Pfam" id="PF00593"/>
    </source>
</evidence>
<dbReference type="SUPFAM" id="SSF56935">
    <property type="entry name" value="Porins"/>
    <property type="match status" value="1"/>
</dbReference>
<dbReference type="InterPro" id="IPR039426">
    <property type="entry name" value="TonB-dep_rcpt-like"/>
</dbReference>
<evidence type="ECO:0000256" key="7">
    <source>
        <dbReference type="ARBA" id="ARBA00023136"/>
    </source>
</evidence>
<dbReference type="Pfam" id="PF07715">
    <property type="entry name" value="Plug"/>
    <property type="match status" value="1"/>
</dbReference>
<keyword evidence="6" id="KW-0798">TonB box</keyword>
<evidence type="ECO:0000313" key="11">
    <source>
        <dbReference type="EMBL" id="SVA09395.1"/>
    </source>
</evidence>
<feature type="domain" description="TonB-dependent receptor-like beta-barrel" evidence="9">
    <location>
        <begin position="196"/>
        <end position="567"/>
    </location>
</feature>
<comment type="subcellular location">
    <subcellularLocation>
        <location evidence="1">Cell outer membrane</location>
        <topology evidence="1">Multi-pass membrane protein</topology>
    </subcellularLocation>
</comment>
<evidence type="ECO:0000256" key="3">
    <source>
        <dbReference type="ARBA" id="ARBA00022692"/>
    </source>
</evidence>
<dbReference type="PROSITE" id="PS52016">
    <property type="entry name" value="TONB_DEPENDENT_REC_3"/>
    <property type="match status" value="1"/>
</dbReference>
<dbReference type="Gene3D" id="2.40.170.20">
    <property type="entry name" value="TonB-dependent receptor, beta-barrel domain"/>
    <property type="match status" value="1"/>
</dbReference>
<name>A0A381SZG2_9ZZZZ</name>
<dbReference type="GO" id="GO:0006811">
    <property type="term" value="P:monoatomic ion transport"/>
    <property type="evidence" value="ECO:0007669"/>
    <property type="project" value="UniProtKB-KW"/>
</dbReference>
<dbReference type="InterPro" id="IPR036942">
    <property type="entry name" value="Beta-barrel_TonB_sf"/>
</dbReference>
<keyword evidence="3" id="KW-0812">Transmembrane</keyword>
<dbReference type="InterPro" id="IPR012910">
    <property type="entry name" value="Plug_dom"/>
</dbReference>
<evidence type="ECO:0008006" key="12">
    <source>
        <dbReference type="Google" id="ProtNLM"/>
    </source>
</evidence>
<dbReference type="Gene3D" id="2.170.130.10">
    <property type="entry name" value="TonB-dependent receptor, plug domain"/>
    <property type="match status" value="1"/>
</dbReference>
<evidence type="ECO:0000256" key="8">
    <source>
        <dbReference type="ARBA" id="ARBA00023237"/>
    </source>
</evidence>
<proteinExistence type="predicted"/>
<dbReference type="PANTHER" id="PTHR30069:SF53">
    <property type="entry name" value="COLICIN I RECEPTOR-RELATED"/>
    <property type="match status" value="1"/>
</dbReference>
<dbReference type="InterPro" id="IPR000531">
    <property type="entry name" value="Beta-barrel_TonB"/>
</dbReference>
<keyword evidence="5" id="KW-0406">Ion transport</keyword>
<sequence>MKFNKAIFLFSVVLMTFAQHSLSETEITIDNLVVTATKTSLPEDNVLVPITIIDAEDIALSGANNVSEILQIMAGVDIATNGGSGQLTSVFMQGANSNHTLVLVNGIKINDMATGIAAIQNINPNIIDRIEIIKAPRTSLYGSNAIGGVINIITNQTFQSGYQVGYKTGSDKTSMLDLSSQFTTEKLQGGLHFNQYRTDGFPAKQGSDINSGHNNDSLNAFLNFTEDDWFIHSSIWFSSGTTEYLDFFQSPVSQDFENLSGSIDINKTMSEQWTSNLNIGFTTDDLDQNDLVDFNDSKKLFFEWQNNFQVNENHQIVMGAYWADESFQASNYGLMIDTKKQSKALYLEDMIAHGRHRFLAAARLSNKEEIDDKATWNLEYGYAINPVLRLFINSGKAIRNPSGFDLYGFGGNQELTPEESKNVGLGFVLISADDTSIEFSAFNNKTEDLIAFDYSDFKLYNIERTRTQGIESRFQWLVNDWNISVNAKLQNPKNNTTGEVLLRRAKKTLSLGLRRSFGALDVNLNLLESGSRMDFGGVKLDGYTLANMTLQYHFNEAWLMRAVIQNITDETYVLADGYNTAKRKVFLGIVYQPEY</sequence>
<evidence type="ECO:0000256" key="2">
    <source>
        <dbReference type="ARBA" id="ARBA00022448"/>
    </source>
</evidence>
<evidence type="ECO:0000256" key="5">
    <source>
        <dbReference type="ARBA" id="ARBA00023065"/>
    </source>
</evidence>
<evidence type="ECO:0000256" key="1">
    <source>
        <dbReference type="ARBA" id="ARBA00004571"/>
    </source>
</evidence>
<evidence type="ECO:0000256" key="6">
    <source>
        <dbReference type="ARBA" id="ARBA00023077"/>
    </source>
</evidence>
<reference evidence="11" key="1">
    <citation type="submission" date="2018-05" db="EMBL/GenBank/DDBJ databases">
        <authorList>
            <person name="Lanie J.A."/>
            <person name="Ng W.-L."/>
            <person name="Kazmierczak K.M."/>
            <person name="Andrzejewski T.M."/>
            <person name="Davidsen T.M."/>
            <person name="Wayne K.J."/>
            <person name="Tettelin H."/>
            <person name="Glass J.I."/>
            <person name="Rusch D."/>
            <person name="Podicherti R."/>
            <person name="Tsui H.-C.T."/>
            <person name="Winkler M.E."/>
        </authorList>
    </citation>
    <scope>NUCLEOTIDE SEQUENCE</scope>
</reference>
<dbReference type="InterPro" id="IPR037066">
    <property type="entry name" value="Plug_dom_sf"/>
</dbReference>
<dbReference type="Pfam" id="PF00593">
    <property type="entry name" value="TonB_dep_Rec_b-barrel"/>
    <property type="match status" value="1"/>
</dbReference>
<organism evidence="11">
    <name type="scientific">marine metagenome</name>
    <dbReference type="NCBI Taxonomy" id="408172"/>
    <lineage>
        <taxon>unclassified sequences</taxon>
        <taxon>metagenomes</taxon>
        <taxon>ecological metagenomes</taxon>
    </lineage>
</organism>
<evidence type="ECO:0000256" key="4">
    <source>
        <dbReference type="ARBA" id="ARBA00022729"/>
    </source>
</evidence>
<evidence type="ECO:0000259" key="10">
    <source>
        <dbReference type="Pfam" id="PF07715"/>
    </source>
</evidence>
<dbReference type="AlphaFoldDB" id="A0A381SZG2"/>
<dbReference type="GO" id="GO:0009279">
    <property type="term" value="C:cell outer membrane"/>
    <property type="evidence" value="ECO:0007669"/>
    <property type="project" value="UniProtKB-SubCell"/>
</dbReference>
<dbReference type="PANTHER" id="PTHR30069">
    <property type="entry name" value="TONB-DEPENDENT OUTER MEMBRANE RECEPTOR"/>
    <property type="match status" value="1"/>
</dbReference>
<feature type="domain" description="TonB-dependent receptor plug" evidence="10">
    <location>
        <begin position="45"/>
        <end position="149"/>
    </location>
</feature>
<dbReference type="EMBL" id="UINC01003805">
    <property type="protein sequence ID" value="SVA09395.1"/>
    <property type="molecule type" value="Genomic_DNA"/>
</dbReference>
<accession>A0A381SZG2</accession>
<dbReference type="GO" id="GO:0015889">
    <property type="term" value="P:cobalamin transport"/>
    <property type="evidence" value="ECO:0007669"/>
    <property type="project" value="TreeGrafter"/>
</dbReference>
<protein>
    <recommendedName>
        <fullName evidence="12">TonB-dependent receptor plug domain-containing protein</fullName>
    </recommendedName>
</protein>
<keyword evidence="7" id="KW-0472">Membrane</keyword>
<keyword evidence="2" id="KW-0813">Transport</keyword>
<gene>
    <name evidence="11" type="ORF">METZ01_LOCUS62249</name>
</gene>